<accession>A0ACC5WYK8</accession>
<comment type="caution">
    <text evidence="1">The sequence shown here is derived from an EMBL/GenBank/DDBJ whole genome shotgun (WGS) entry which is preliminary data.</text>
</comment>
<name>A0ACC5WYK8_PANGG</name>
<evidence type="ECO:0000313" key="2">
    <source>
        <dbReference type="Proteomes" id="UP000829447"/>
    </source>
</evidence>
<dbReference type="EMBL" id="CM040465">
    <property type="protein sequence ID" value="MCI4383990.1"/>
    <property type="molecule type" value="Genomic_DNA"/>
</dbReference>
<proteinExistence type="predicted"/>
<dbReference type="Proteomes" id="UP000829447">
    <property type="component" value="Linkage Group LG12"/>
</dbReference>
<evidence type="ECO:0000313" key="1">
    <source>
        <dbReference type="EMBL" id="MCI4383990.1"/>
    </source>
</evidence>
<protein>
    <submittedName>
        <fullName evidence="1">Uncharacterized protein</fullName>
    </submittedName>
</protein>
<reference evidence="1 2" key="1">
    <citation type="journal article" date="2022" name="bioRxiv">
        <title>An ancient truncated duplication of the anti-Mullerian hormone receptor type 2 gene is a potential conserved master sex determinant in the Pangasiidae catfish family.</title>
        <authorList>
            <person name="Wen M."/>
            <person name="Pan Q."/>
            <person name="Jouanno E."/>
            <person name="Montfort J."/>
            <person name="Zahm M."/>
            <person name="Cabau C."/>
            <person name="Klopp C."/>
            <person name="Iampietro C."/>
            <person name="Roques C."/>
            <person name="Bouchez O."/>
            <person name="Castinel A."/>
            <person name="Donnadieu C."/>
            <person name="Parrinello H."/>
            <person name="Poncet C."/>
            <person name="Belmonte E."/>
            <person name="Gautier V."/>
            <person name="Avarre J.-C."/>
            <person name="Dugue R."/>
            <person name="Gustiano R."/>
            <person name="Ha T.T.T."/>
            <person name="Campet M."/>
            <person name="Sriphairoj K."/>
            <person name="Ribolli J."/>
            <person name="de Almeida F.L."/>
            <person name="Desvignes T."/>
            <person name="Postlethwait J.H."/>
            <person name="Bucao C.F."/>
            <person name="Robinson-Rechavi M."/>
            <person name="Bobe J."/>
            <person name="Herpin A."/>
            <person name="Guiguen Y."/>
        </authorList>
    </citation>
    <scope>NUCLEOTIDE SEQUENCE [LARGE SCALE GENOMIC DNA]</scope>
    <source>
        <strain evidence="1">YG-Dec2019</strain>
    </source>
</reference>
<organism evidence="1 2">
    <name type="scientific">Pangasianodon gigas</name>
    <name type="common">Mekong giant catfish</name>
    <name type="synonym">Pangasius gigas</name>
    <dbReference type="NCBI Taxonomy" id="30993"/>
    <lineage>
        <taxon>Eukaryota</taxon>
        <taxon>Metazoa</taxon>
        <taxon>Chordata</taxon>
        <taxon>Craniata</taxon>
        <taxon>Vertebrata</taxon>
        <taxon>Euteleostomi</taxon>
        <taxon>Actinopterygii</taxon>
        <taxon>Neopterygii</taxon>
        <taxon>Teleostei</taxon>
        <taxon>Ostariophysi</taxon>
        <taxon>Siluriformes</taxon>
        <taxon>Pangasiidae</taxon>
        <taxon>Pangasianodon</taxon>
    </lineage>
</organism>
<gene>
    <name evidence="1" type="ORF">PGIGA_G00033150</name>
</gene>
<sequence>MSSSCASKPSRRNRPRASGHSRSLCSEGEGVHKYPQTDTSDRGLGAILSEVVVGEECPVPYISWKLSVRETKYSTIEKECLAFKWVVLTL</sequence>
<keyword evidence="2" id="KW-1185">Reference proteome</keyword>